<dbReference type="InterPro" id="IPR050879">
    <property type="entry name" value="Acyltransferase_3"/>
</dbReference>
<evidence type="ECO:0000256" key="5">
    <source>
        <dbReference type="ARBA" id="ARBA00022989"/>
    </source>
</evidence>
<feature type="transmembrane region" description="Helical" evidence="9">
    <location>
        <begin position="286"/>
        <end position="304"/>
    </location>
</feature>
<keyword evidence="6 9" id="KW-0472">Membrane</keyword>
<dbReference type="GO" id="GO:0009103">
    <property type="term" value="P:lipopolysaccharide biosynthetic process"/>
    <property type="evidence" value="ECO:0007669"/>
    <property type="project" value="TreeGrafter"/>
</dbReference>
<dbReference type="InterPro" id="IPR036514">
    <property type="entry name" value="SGNH_hydro_sf"/>
</dbReference>
<keyword evidence="5 9" id="KW-1133">Transmembrane helix</keyword>
<evidence type="ECO:0000259" key="10">
    <source>
        <dbReference type="Pfam" id="PF01757"/>
    </source>
</evidence>
<feature type="domain" description="SGNH" evidence="11">
    <location>
        <begin position="528"/>
        <end position="753"/>
    </location>
</feature>
<evidence type="ECO:0000313" key="13">
    <source>
        <dbReference type="Proteomes" id="UP000062833"/>
    </source>
</evidence>
<accession>A0A0M4RQ82</accession>
<proteinExistence type="predicted"/>
<evidence type="ECO:0000256" key="6">
    <source>
        <dbReference type="ARBA" id="ARBA00023136"/>
    </source>
</evidence>
<dbReference type="GO" id="GO:0016747">
    <property type="term" value="F:acyltransferase activity, transferring groups other than amino-acyl groups"/>
    <property type="evidence" value="ECO:0007669"/>
    <property type="project" value="InterPro"/>
</dbReference>
<evidence type="ECO:0000256" key="1">
    <source>
        <dbReference type="ARBA" id="ARBA00004651"/>
    </source>
</evidence>
<dbReference type="AlphaFoldDB" id="A0A0M4RQ82"/>
<evidence type="ECO:0000256" key="9">
    <source>
        <dbReference type="SAM" id="Phobius"/>
    </source>
</evidence>
<dbReference type="PANTHER" id="PTHR23028:SF53">
    <property type="entry name" value="ACYL_TRANSF_3 DOMAIN-CONTAINING PROTEIN"/>
    <property type="match status" value="1"/>
</dbReference>
<gene>
    <name evidence="12" type="ORF">AOC05_11690</name>
</gene>
<keyword evidence="2" id="KW-1003">Cell membrane</keyword>
<dbReference type="Pfam" id="PF19040">
    <property type="entry name" value="SGNH"/>
    <property type="match status" value="1"/>
</dbReference>
<feature type="region of interest" description="Disordered" evidence="8">
    <location>
        <begin position="1"/>
        <end position="26"/>
    </location>
</feature>
<feature type="transmembrane region" description="Helical" evidence="9">
    <location>
        <begin position="239"/>
        <end position="255"/>
    </location>
</feature>
<dbReference type="OrthoDB" id="3404679at2"/>
<comment type="subcellular location">
    <subcellularLocation>
        <location evidence="1">Cell membrane</location>
        <topology evidence="1">Multi-pass membrane protein</topology>
    </subcellularLocation>
</comment>
<evidence type="ECO:0000256" key="8">
    <source>
        <dbReference type="SAM" id="MobiDB-lite"/>
    </source>
</evidence>
<dbReference type="Gene3D" id="3.40.50.1110">
    <property type="entry name" value="SGNH hydrolase"/>
    <property type="match status" value="1"/>
</dbReference>
<dbReference type="Pfam" id="PF01757">
    <property type="entry name" value="Acyl_transf_3"/>
    <property type="match status" value="1"/>
</dbReference>
<dbReference type="GO" id="GO:0005886">
    <property type="term" value="C:plasma membrane"/>
    <property type="evidence" value="ECO:0007669"/>
    <property type="project" value="UniProtKB-SubCell"/>
</dbReference>
<reference evidence="13" key="1">
    <citation type="submission" date="2015-09" db="EMBL/GenBank/DDBJ databases">
        <title>Complete genome of Arthrobacter alpinus strain R3.8.</title>
        <authorList>
            <person name="See-Too W.S."/>
            <person name="Chan K.G."/>
        </authorList>
    </citation>
    <scope>NUCLEOTIDE SEQUENCE [LARGE SCALE GENOMIC DNA]</scope>
    <source>
        <strain evidence="13">R3.8</strain>
    </source>
</reference>
<keyword evidence="7" id="KW-0012">Acyltransferase</keyword>
<dbReference type="KEGG" id="aaq:AOC05_11690"/>
<protein>
    <recommendedName>
        <fullName evidence="14">Peptidoglycan/LPS O-acetylase OafA/YrhL, contains acyltransferase and SGNH-hydrolase domains</fullName>
    </recommendedName>
</protein>
<feature type="transmembrane region" description="Helical" evidence="9">
    <location>
        <begin position="406"/>
        <end position="425"/>
    </location>
</feature>
<evidence type="ECO:0000259" key="11">
    <source>
        <dbReference type="Pfam" id="PF19040"/>
    </source>
</evidence>
<keyword evidence="13" id="KW-1185">Reference proteome</keyword>
<evidence type="ECO:0000256" key="2">
    <source>
        <dbReference type="ARBA" id="ARBA00022475"/>
    </source>
</evidence>
<organism evidence="12 13">
    <name type="scientific">Arthrobacter alpinus</name>
    <dbReference type="NCBI Taxonomy" id="656366"/>
    <lineage>
        <taxon>Bacteria</taxon>
        <taxon>Bacillati</taxon>
        <taxon>Actinomycetota</taxon>
        <taxon>Actinomycetes</taxon>
        <taxon>Micrococcales</taxon>
        <taxon>Micrococcaceae</taxon>
        <taxon>Arthrobacter</taxon>
    </lineage>
</organism>
<feature type="transmembrane region" description="Helical" evidence="9">
    <location>
        <begin position="199"/>
        <end position="219"/>
    </location>
</feature>
<feature type="domain" description="Acyltransferase 3" evidence="10">
    <location>
        <begin position="35"/>
        <end position="371"/>
    </location>
</feature>
<dbReference type="InterPro" id="IPR043968">
    <property type="entry name" value="SGNH"/>
</dbReference>
<evidence type="ECO:0000313" key="12">
    <source>
        <dbReference type="EMBL" id="ALE92801.1"/>
    </source>
</evidence>
<feature type="transmembrane region" description="Helical" evidence="9">
    <location>
        <begin position="354"/>
        <end position="374"/>
    </location>
</feature>
<evidence type="ECO:0000256" key="7">
    <source>
        <dbReference type="ARBA" id="ARBA00023315"/>
    </source>
</evidence>
<sequence>MAVVSETDQGRPRSRSTRSLGKGGVAPVKHSFRGDLEGLRAVAVLAVVADHLIHFPSGGFVGVDVFFVLSGYLITGLLLREIDKTGQISFADFYRRRIRRILPAATLVLVATVVVSYLVFRISRAAGIFGDAVWAALFAGNWQQAFNGTDYMNAGGAKSPLQHYWSLGVEEQFYVVWPLLILALVWADAKLRLVERGRMLLIGGGLGVVVLVSFIFSLWETSTHPTVAYFSTFSRGWELGLGALLAVAAPLFYRLATRTRVIVGWSGLALILVAMLQLGPGSTFPGPWALLPVAGSMLVIIAGLGSADPAYSRGMVALTNPLSRYFGKISFSLYLWHFPVIILLQPMFPAGSRFYYVVAVVLMMLLSVASYHLVEDPIRRSQWLEPRLHLDARRVRPSRRVARNRTIAMAAAMGVTLLTSAAFLVNAQQIGPVAAGPELKAPVQVVAPPTTVPPDGSAPDQHPAPEQPDALIAQQAAIAAAIAAPKWPALTPDLDQFGNAGEGVKAAEWVKDGCLGSQATAKSEDLVKNTAHCVYGDANAKHSLVVYGDSVAISYLPGIRAALDGQGWKIHVLTVAGCPVSGVAQTMIGGAAFPECDAFRSWAVEEIAKVKPDLVVMSEYRYDPVLISHATGAAADVERAAGYEATLGKLAAVPSKLLLLSAPPEGQLLASCATRMSSPANCLASPTPQFERTVALEGAAMARLGPQASYVDTAQWFCKDNVCPAFIDSAPMHADQYHLTDAGARQLAPLLAQAMGRAMAATSG</sequence>
<name>A0A0M4RQ82_9MICC</name>
<dbReference type="PATRIC" id="fig|656366.3.peg.2522"/>
<dbReference type="SUPFAM" id="SSF52266">
    <property type="entry name" value="SGNH hydrolase"/>
    <property type="match status" value="1"/>
</dbReference>
<feature type="transmembrane region" description="Helical" evidence="9">
    <location>
        <begin position="171"/>
        <end position="187"/>
    </location>
</feature>
<evidence type="ECO:0000256" key="3">
    <source>
        <dbReference type="ARBA" id="ARBA00022679"/>
    </source>
</evidence>
<keyword evidence="4 9" id="KW-0812">Transmembrane</keyword>
<feature type="transmembrane region" description="Helical" evidence="9">
    <location>
        <begin position="60"/>
        <end position="80"/>
    </location>
</feature>
<evidence type="ECO:0000256" key="4">
    <source>
        <dbReference type="ARBA" id="ARBA00022692"/>
    </source>
</evidence>
<evidence type="ECO:0008006" key="14">
    <source>
        <dbReference type="Google" id="ProtNLM"/>
    </source>
</evidence>
<dbReference type="EMBL" id="CP012677">
    <property type="protein sequence ID" value="ALE92801.1"/>
    <property type="molecule type" value="Genomic_DNA"/>
</dbReference>
<feature type="transmembrane region" description="Helical" evidence="9">
    <location>
        <begin position="325"/>
        <end position="348"/>
    </location>
</feature>
<feature type="transmembrane region" description="Helical" evidence="9">
    <location>
        <begin position="101"/>
        <end position="120"/>
    </location>
</feature>
<feature type="transmembrane region" description="Helical" evidence="9">
    <location>
        <begin position="262"/>
        <end position="280"/>
    </location>
</feature>
<keyword evidence="3" id="KW-0808">Transferase</keyword>
<dbReference type="InterPro" id="IPR002656">
    <property type="entry name" value="Acyl_transf_3_dom"/>
</dbReference>
<dbReference type="Proteomes" id="UP000062833">
    <property type="component" value="Chromosome"/>
</dbReference>
<dbReference type="PANTHER" id="PTHR23028">
    <property type="entry name" value="ACETYLTRANSFERASE"/>
    <property type="match status" value="1"/>
</dbReference>
<dbReference type="RefSeq" id="WP_062007376.1">
    <property type="nucleotide sequence ID" value="NZ_CP012677.1"/>
</dbReference>